<evidence type="ECO:0000313" key="3">
    <source>
        <dbReference type="Proteomes" id="UP001165524"/>
    </source>
</evidence>
<gene>
    <name evidence="2" type="ORF">MU846_12795</name>
</gene>
<feature type="domain" description="Calcineurin-like phosphoesterase" evidence="1">
    <location>
        <begin position="66"/>
        <end position="247"/>
    </location>
</feature>
<accession>A0ABT0E9S0</accession>
<dbReference type="EMBL" id="JALKII010000010">
    <property type="protein sequence ID" value="MCK0538585.1"/>
    <property type="molecule type" value="Genomic_DNA"/>
</dbReference>
<dbReference type="RefSeq" id="WP_246953361.1">
    <property type="nucleotide sequence ID" value="NZ_JALKII010000010.1"/>
</dbReference>
<proteinExistence type="predicted"/>
<dbReference type="CDD" id="cd00838">
    <property type="entry name" value="MPP_superfamily"/>
    <property type="match status" value="1"/>
</dbReference>
<dbReference type="Gene3D" id="3.60.21.10">
    <property type="match status" value="1"/>
</dbReference>
<organism evidence="2 3">
    <name type="scientific">Alcanivorax quisquiliarum</name>
    <dbReference type="NCBI Taxonomy" id="2933565"/>
    <lineage>
        <taxon>Bacteria</taxon>
        <taxon>Pseudomonadati</taxon>
        <taxon>Pseudomonadota</taxon>
        <taxon>Gammaproteobacteria</taxon>
        <taxon>Oceanospirillales</taxon>
        <taxon>Alcanivoracaceae</taxon>
        <taxon>Alcanivorax</taxon>
    </lineage>
</organism>
<evidence type="ECO:0000259" key="1">
    <source>
        <dbReference type="Pfam" id="PF00149"/>
    </source>
</evidence>
<dbReference type="InterPro" id="IPR004843">
    <property type="entry name" value="Calcineurin-like_PHP"/>
</dbReference>
<dbReference type="Pfam" id="PF00149">
    <property type="entry name" value="Metallophos"/>
    <property type="match status" value="1"/>
</dbReference>
<sequence length="651" mass="71602">MKNLTLPGVAALVLALGLAGCGGSSSSSRSPGLTEPDNNAPAAAPLRVGLLPDTQGDGSNVAVFAMDAVLAQLEELGADVVIAVGDLTNDGTPEEFAQWLSVADQYKAKGIEILPLMGNHEDSWAHTVRWIDAMRPYIPKDAMHMPYAEFLNYSVVRSNVLIINIRYWGLAGAFPWIRETIERHRDEVDHIIIGSHDGLIGAKYGQVREQIVSGTRGENSLMDQYDEIRRFFIDNDVIWVQGHEHQYQRSVVKGPFTAINKSWTETGGNYRLPYFTQIMSGNASYKGYELRWGESELVQSIIQHKSNSMSNGSPAFDVNAAVLSFNGPRVDYQAWYAEHTVRNDLGSRGELENPNWILFDRFSRTTDRCEKIIYPNSIPAGTRPVLDHDVTYRTPECRGPDGAIARLEAGINNTFNRVDSRARNMGYTPGMSRAESAIDLLRLTFQYLYQYHQNWTPNLNGNNRAYVNVAQDRVEVPATTIDMKKHVTLSWMPAEPDTASSVLILSGTGGQNGIYNSTWGAPKNIEVDAGLPGSQPDGSAKAPHTLPAHATRSWNIVDAPTDAFALSFTVPATLAGQPLVPGIRDSNGEWVAAGSAECIIEDVFHESWLSTPAPRDAACNGEPVVGFDATQGDGLWWMISDRDLEVALLRR</sequence>
<dbReference type="PROSITE" id="PS51257">
    <property type="entry name" value="PROKAR_LIPOPROTEIN"/>
    <property type="match status" value="1"/>
</dbReference>
<name>A0ABT0E9S0_9GAMM</name>
<dbReference type="InterPro" id="IPR029052">
    <property type="entry name" value="Metallo-depent_PP-like"/>
</dbReference>
<keyword evidence="3" id="KW-1185">Reference proteome</keyword>
<evidence type="ECO:0000313" key="2">
    <source>
        <dbReference type="EMBL" id="MCK0538585.1"/>
    </source>
</evidence>
<protein>
    <submittedName>
        <fullName evidence="2">Metallophosphoesterase</fullName>
    </submittedName>
</protein>
<dbReference type="SUPFAM" id="SSF56300">
    <property type="entry name" value="Metallo-dependent phosphatases"/>
    <property type="match status" value="1"/>
</dbReference>
<comment type="caution">
    <text evidence="2">The sequence shown here is derived from an EMBL/GenBank/DDBJ whole genome shotgun (WGS) entry which is preliminary data.</text>
</comment>
<reference evidence="2" key="1">
    <citation type="submission" date="2022-04" db="EMBL/GenBank/DDBJ databases">
        <title>Alcanivorax sp. CY1518 draft genome sequence.</title>
        <authorList>
            <person name="Zhao G."/>
            <person name="An M."/>
        </authorList>
    </citation>
    <scope>NUCLEOTIDE SEQUENCE</scope>
    <source>
        <strain evidence="2">CY1518</strain>
    </source>
</reference>
<dbReference type="Proteomes" id="UP001165524">
    <property type="component" value="Unassembled WGS sequence"/>
</dbReference>